<evidence type="ECO:0000256" key="1">
    <source>
        <dbReference type="ARBA" id="ARBA00004141"/>
    </source>
</evidence>
<evidence type="ECO:0000256" key="3">
    <source>
        <dbReference type="ARBA" id="ARBA00022989"/>
    </source>
</evidence>
<dbReference type="EMBL" id="UFQS01003034">
    <property type="protein sequence ID" value="SSX15085.1"/>
    <property type="molecule type" value="Genomic_DNA"/>
</dbReference>
<dbReference type="PANTHER" id="PTHR13285:SF18">
    <property type="entry name" value="PROTEIN-CYSTEINE N-PALMITOYLTRANSFERASE RASP"/>
    <property type="match status" value="1"/>
</dbReference>
<evidence type="ECO:0000256" key="2">
    <source>
        <dbReference type="ARBA" id="ARBA00022692"/>
    </source>
</evidence>
<organism evidence="8">
    <name type="scientific">Culicoides sonorensis</name>
    <name type="common">Biting midge</name>
    <dbReference type="NCBI Taxonomy" id="179676"/>
    <lineage>
        <taxon>Eukaryota</taxon>
        <taxon>Metazoa</taxon>
        <taxon>Ecdysozoa</taxon>
        <taxon>Arthropoda</taxon>
        <taxon>Hexapoda</taxon>
        <taxon>Insecta</taxon>
        <taxon>Pterygota</taxon>
        <taxon>Neoptera</taxon>
        <taxon>Endopterygota</taxon>
        <taxon>Diptera</taxon>
        <taxon>Nematocera</taxon>
        <taxon>Chironomoidea</taxon>
        <taxon>Ceratopogonidae</taxon>
        <taxon>Ceratopogoninae</taxon>
        <taxon>Culicoides</taxon>
        <taxon>Monoculicoides</taxon>
    </lineage>
</organism>
<dbReference type="PANTHER" id="PTHR13285">
    <property type="entry name" value="ACYLTRANSFERASE"/>
    <property type="match status" value="1"/>
</dbReference>
<reference evidence="8" key="2">
    <citation type="submission" date="2018-07" db="EMBL/GenBank/DDBJ databases">
        <authorList>
            <person name="Quirk P.G."/>
            <person name="Krulwich T.A."/>
        </authorList>
    </citation>
    <scope>NUCLEOTIDE SEQUENCE</scope>
</reference>
<keyword evidence="3 6" id="KW-1133">Transmembrane helix</keyword>
<dbReference type="VEuPathDB" id="VectorBase:CSON008051"/>
<feature type="transmembrane region" description="Helical" evidence="6">
    <location>
        <begin position="197"/>
        <end position="218"/>
    </location>
</feature>
<accession>A0A336MXN7</accession>
<proteinExistence type="inferred from homology"/>
<reference evidence="7" key="1">
    <citation type="submission" date="2018-04" db="EMBL/GenBank/DDBJ databases">
        <authorList>
            <person name="Go L.Y."/>
            <person name="Mitchell J.A."/>
        </authorList>
    </citation>
    <scope>NUCLEOTIDE SEQUENCE</scope>
    <source>
        <tissue evidence="7">Whole organism</tissue>
    </source>
</reference>
<feature type="transmembrane region" description="Helical" evidence="6">
    <location>
        <begin position="155"/>
        <end position="177"/>
    </location>
</feature>
<gene>
    <name evidence="8" type="primary">CSON008051</name>
</gene>
<comment type="similarity">
    <text evidence="5">Belongs to the membrane-bound acyltransferase family. HHAT subfamily.</text>
</comment>
<dbReference type="GO" id="GO:0016020">
    <property type="term" value="C:membrane"/>
    <property type="evidence" value="ECO:0007669"/>
    <property type="project" value="UniProtKB-SubCell"/>
</dbReference>
<dbReference type="InterPro" id="IPR051085">
    <property type="entry name" value="MB_O-acyltransferase"/>
</dbReference>
<comment type="subcellular location">
    <subcellularLocation>
        <location evidence="1">Membrane</location>
        <topology evidence="1">Multi-pass membrane protein</topology>
    </subcellularLocation>
</comment>
<evidence type="ECO:0000256" key="5">
    <source>
        <dbReference type="ARBA" id="ARBA00038268"/>
    </source>
</evidence>
<protein>
    <submittedName>
        <fullName evidence="8">CSON008051 protein</fullName>
    </submittedName>
</protein>
<dbReference type="AlphaFoldDB" id="A0A336MXN7"/>
<evidence type="ECO:0000313" key="7">
    <source>
        <dbReference type="EMBL" id="SSX15085.1"/>
    </source>
</evidence>
<name>A0A336MXN7_CULSO</name>
<dbReference type="GO" id="GO:0005783">
    <property type="term" value="C:endoplasmic reticulum"/>
    <property type="evidence" value="ECO:0007669"/>
    <property type="project" value="TreeGrafter"/>
</dbReference>
<feature type="transmembrane region" description="Helical" evidence="6">
    <location>
        <begin position="12"/>
        <end position="36"/>
    </location>
</feature>
<keyword evidence="4 6" id="KW-0472">Membrane</keyword>
<feature type="transmembrane region" description="Helical" evidence="6">
    <location>
        <begin position="306"/>
        <end position="322"/>
    </location>
</feature>
<dbReference type="GO" id="GO:0016409">
    <property type="term" value="F:palmitoyltransferase activity"/>
    <property type="evidence" value="ECO:0007669"/>
    <property type="project" value="TreeGrafter"/>
</dbReference>
<sequence length="325" mass="38895">KFSLYSGTFGLIFLYFHLGIIPSLIFLIKTLIFYFITPFKKRYIIWLNVCFWMVLNNIPQLENIFYNTFDIDEQKVYILYITLGWNTLKCVSFTVDKIDDNDKGLHYGIVDYLGYIYYPPTLFMGPVCIYEHHRDMLLRFNDESLPNSFQRFKTLFFNLLRCYFVYIITQAALHFLYINNFQFYSQQIIPKLSSFGLYGYGYLMGQFFHHKYVIFYGYAIALGTFDNIKMPRRMTTSFYLPLIESISMLLCYIVVLIISIRNVLSVSTSDIPGYIYFDEGWSFLGRKRDNSDYEWESWCAFARQTFHWYCIYVVLVEILRISKIK</sequence>
<dbReference type="Pfam" id="PF03062">
    <property type="entry name" value="MBOAT"/>
    <property type="match status" value="1"/>
</dbReference>
<keyword evidence="2 6" id="KW-0812">Transmembrane</keyword>
<evidence type="ECO:0000256" key="4">
    <source>
        <dbReference type="ARBA" id="ARBA00023136"/>
    </source>
</evidence>
<evidence type="ECO:0000256" key="6">
    <source>
        <dbReference type="SAM" id="Phobius"/>
    </source>
</evidence>
<feature type="transmembrane region" description="Helical" evidence="6">
    <location>
        <begin position="238"/>
        <end position="260"/>
    </location>
</feature>
<evidence type="ECO:0000313" key="8">
    <source>
        <dbReference type="EMBL" id="SSX34465.1"/>
    </source>
</evidence>
<dbReference type="InterPro" id="IPR004299">
    <property type="entry name" value="MBOAT_fam"/>
</dbReference>
<dbReference type="EMBL" id="UFQT01003034">
    <property type="protein sequence ID" value="SSX34465.1"/>
    <property type="molecule type" value="Genomic_DNA"/>
</dbReference>